<protein>
    <submittedName>
        <fullName evidence="1">Uncharacterized protein</fullName>
    </submittedName>
</protein>
<sequence>MNTLTKNIINDAIELAKENAVSVLKGLKFDDIKALVEAEMTRVITPLEDEINSTNSYWVKIRNRVYISVLRNSINSIVTSIQKKIQEL</sequence>
<reference evidence="1" key="1">
    <citation type="journal article" date="2021" name="Proc. Natl. Acad. Sci. U.S.A.">
        <title>A Catalog of Tens of Thousands of Viruses from Human Metagenomes Reveals Hidden Associations with Chronic Diseases.</title>
        <authorList>
            <person name="Tisza M.J."/>
            <person name="Buck C.B."/>
        </authorList>
    </citation>
    <scope>NUCLEOTIDE SEQUENCE</scope>
    <source>
        <strain evidence="1">CtFPV8</strain>
    </source>
</reference>
<name>A0A8S5PCA7_9CAUD</name>
<organism evidence="1">
    <name type="scientific">Myoviridae sp. ctFPV8</name>
    <dbReference type="NCBI Taxonomy" id="2825068"/>
    <lineage>
        <taxon>Viruses</taxon>
        <taxon>Duplodnaviria</taxon>
        <taxon>Heunggongvirae</taxon>
        <taxon>Uroviricota</taxon>
        <taxon>Caudoviricetes</taxon>
    </lineage>
</organism>
<proteinExistence type="predicted"/>
<accession>A0A8S5PCA7</accession>
<dbReference type="EMBL" id="BK015385">
    <property type="protein sequence ID" value="DAE04320.1"/>
    <property type="molecule type" value="Genomic_DNA"/>
</dbReference>
<evidence type="ECO:0000313" key="1">
    <source>
        <dbReference type="EMBL" id="DAE04320.1"/>
    </source>
</evidence>